<organism evidence="3 4">
    <name type="scientific">Paenibacillus antri</name>
    <dbReference type="NCBI Taxonomy" id="2582848"/>
    <lineage>
        <taxon>Bacteria</taxon>
        <taxon>Bacillati</taxon>
        <taxon>Bacillota</taxon>
        <taxon>Bacilli</taxon>
        <taxon>Bacillales</taxon>
        <taxon>Paenibacillaceae</taxon>
        <taxon>Paenibacillus</taxon>
    </lineage>
</organism>
<feature type="transmembrane region" description="Helical" evidence="1">
    <location>
        <begin position="12"/>
        <end position="32"/>
    </location>
</feature>
<keyword evidence="1" id="KW-0472">Membrane</keyword>
<evidence type="ECO:0000259" key="2">
    <source>
        <dbReference type="Pfam" id="PF13559"/>
    </source>
</evidence>
<dbReference type="Proteomes" id="UP000309676">
    <property type="component" value="Unassembled WGS sequence"/>
</dbReference>
<dbReference type="Pfam" id="PF13559">
    <property type="entry name" value="DUF4129"/>
    <property type="match status" value="1"/>
</dbReference>
<feature type="domain" description="Protein-glutamine gamma-glutamyltransferase-like C-terminal" evidence="2">
    <location>
        <begin position="359"/>
        <end position="439"/>
    </location>
</feature>
<reference evidence="3 4" key="1">
    <citation type="submission" date="2019-05" db="EMBL/GenBank/DDBJ databases">
        <authorList>
            <person name="Narsing Rao M.P."/>
            <person name="Li W.J."/>
        </authorList>
    </citation>
    <scope>NUCLEOTIDE SEQUENCE [LARGE SCALE GENOMIC DNA]</scope>
    <source>
        <strain evidence="3 4">SYSU_K30003</strain>
    </source>
</reference>
<feature type="transmembrane region" description="Helical" evidence="1">
    <location>
        <begin position="115"/>
        <end position="133"/>
    </location>
</feature>
<comment type="caution">
    <text evidence="3">The sequence shown here is derived from an EMBL/GenBank/DDBJ whole genome shotgun (WGS) entry which is preliminary data.</text>
</comment>
<evidence type="ECO:0000256" key="1">
    <source>
        <dbReference type="SAM" id="Phobius"/>
    </source>
</evidence>
<gene>
    <name evidence="3" type="ORF">FE782_05755</name>
</gene>
<proteinExistence type="predicted"/>
<accession>A0A5R9GCQ3</accession>
<protein>
    <submittedName>
        <fullName evidence="3">DUF4129 domain-containing protein</fullName>
    </submittedName>
</protein>
<feature type="transmembrane region" description="Helical" evidence="1">
    <location>
        <begin position="145"/>
        <end position="166"/>
    </location>
</feature>
<feature type="transmembrane region" description="Helical" evidence="1">
    <location>
        <begin position="65"/>
        <end position="82"/>
    </location>
</feature>
<keyword evidence="1" id="KW-1133">Transmembrane helix</keyword>
<feature type="transmembrane region" description="Helical" evidence="1">
    <location>
        <begin position="187"/>
        <end position="214"/>
    </location>
</feature>
<feature type="transmembrane region" description="Helical" evidence="1">
    <location>
        <begin position="88"/>
        <end position="106"/>
    </location>
</feature>
<name>A0A5R9GCQ3_9BACL</name>
<keyword evidence="4" id="KW-1185">Reference proteome</keyword>
<dbReference type="AlphaFoldDB" id="A0A5R9GCQ3"/>
<dbReference type="EMBL" id="VCIW01000003">
    <property type="protein sequence ID" value="TLS52879.1"/>
    <property type="molecule type" value="Genomic_DNA"/>
</dbReference>
<dbReference type="OrthoDB" id="2663086at2"/>
<evidence type="ECO:0000313" key="3">
    <source>
        <dbReference type="EMBL" id="TLS52879.1"/>
    </source>
</evidence>
<dbReference type="RefSeq" id="WP_138193119.1">
    <property type="nucleotide sequence ID" value="NZ_VCIW01000003.1"/>
</dbReference>
<dbReference type="InterPro" id="IPR025403">
    <property type="entry name" value="TgpA-like_C"/>
</dbReference>
<feature type="transmembrane region" description="Helical" evidence="1">
    <location>
        <begin position="260"/>
        <end position="282"/>
    </location>
</feature>
<feature type="transmembrane region" description="Helical" evidence="1">
    <location>
        <begin position="38"/>
        <end position="58"/>
    </location>
</feature>
<evidence type="ECO:0000313" key="4">
    <source>
        <dbReference type="Proteomes" id="UP000309676"/>
    </source>
</evidence>
<keyword evidence="1" id="KW-0812">Transmembrane</keyword>
<sequence>MNAILRLRTLWISSSIELLLLLPVWLALYAWLRPSGVVGAAIGIAAASFAGAAASLRWNRRWQQLGLGLLIGAAFFGALLLARADELLAAVMAGAGFVAALQGVTVSERIEAPQWLWYGLALYFVAAIVYPRLDALRDTVTALTIGGAVSLAIALFASNGTFLRGASLAASRTRSVPASLRRHNRAMMAAVLLVVVALTAAFGNAFGKLLFAFFRWLFGLLPNEAPAEEAPAPEPPPQTMPEGLPAAEGEPGLWAQILDIIGYAIGIAAALALLFLLGRWVYRNAGGLLREWLRRLAAFLTRSGRTPEDAAYVDEETTVFSWESVGRRVRESWLGRLVARSRAERWEDQRTNAERVRYLYRRWLRAAVDAGYESRRHLTPRETEADVIAWAATRPAGRGGTPTSDGGKQSALVELYDRVRYGDAVPSDEDVERTRRMLESKK</sequence>